<dbReference type="Pfam" id="PF16925">
    <property type="entry name" value="TetR_C_13"/>
    <property type="match status" value="1"/>
</dbReference>
<dbReference type="InterPro" id="IPR001647">
    <property type="entry name" value="HTH_TetR"/>
</dbReference>
<proteinExistence type="predicted"/>
<dbReference type="InterPro" id="IPR009057">
    <property type="entry name" value="Homeodomain-like_sf"/>
</dbReference>
<keyword evidence="1" id="KW-0805">Transcription regulation</keyword>
<reference evidence="6 7" key="2">
    <citation type="journal article" date="2016" name="Genome Announc.">
        <title>Permanent Draft Genome Sequences for Two Variants of Frankia sp. Strain CpI1, the First Frankia Strain Isolated from Root Nodules of Comptonia peregrina.</title>
        <authorList>
            <person name="Oshone R."/>
            <person name="Hurst S.G.IV."/>
            <person name="Abebe-Akele F."/>
            <person name="Simpson S."/>
            <person name="Morris K."/>
            <person name="Thomas W.K."/>
            <person name="Tisa L.S."/>
        </authorList>
    </citation>
    <scope>NUCLEOTIDE SEQUENCE [LARGE SCALE GENOMIC DNA]</scope>
    <source>
        <strain evidence="7">CpI1-S</strain>
    </source>
</reference>
<dbReference type="InterPro" id="IPR011075">
    <property type="entry name" value="TetR_C"/>
</dbReference>
<dbReference type="OrthoDB" id="326421at2"/>
<comment type="caution">
    <text evidence="6">The sequence shown here is derived from an EMBL/GenBank/DDBJ whole genome shotgun (WGS) entry which is preliminary data.</text>
</comment>
<name>A0A0D8BAX8_9ACTN</name>
<accession>A0A0D8BAX8</accession>
<dbReference type="SUPFAM" id="SSF46689">
    <property type="entry name" value="Homeodomain-like"/>
    <property type="match status" value="1"/>
</dbReference>
<dbReference type="PANTHER" id="PTHR47506:SF6">
    <property type="entry name" value="HTH-TYPE TRANSCRIPTIONAL REPRESSOR NEMR"/>
    <property type="match status" value="1"/>
</dbReference>
<dbReference type="PROSITE" id="PS50977">
    <property type="entry name" value="HTH_TETR_2"/>
    <property type="match status" value="1"/>
</dbReference>
<evidence type="ECO:0000256" key="1">
    <source>
        <dbReference type="ARBA" id="ARBA00023015"/>
    </source>
</evidence>
<evidence type="ECO:0000256" key="2">
    <source>
        <dbReference type="ARBA" id="ARBA00023125"/>
    </source>
</evidence>
<keyword evidence="2 4" id="KW-0238">DNA-binding</keyword>
<dbReference type="Gene3D" id="1.10.10.60">
    <property type="entry name" value="Homeodomain-like"/>
    <property type="match status" value="1"/>
</dbReference>
<gene>
    <name evidence="6" type="ORF">FF36_05129</name>
</gene>
<evidence type="ECO:0000313" key="6">
    <source>
        <dbReference type="EMBL" id="KJE20537.1"/>
    </source>
</evidence>
<dbReference type="RefSeq" id="WP_044887648.1">
    <property type="nucleotide sequence ID" value="NZ_JYFN01000057.1"/>
</dbReference>
<sequence length="220" mass="23774">MAERAAHTRQRRADGERTRAAILDAAMRLSTVDGLEGLSIGNLAKDLGMSKGGVYAHFDSKQDLQLATVDAAGAVFQSEVIAPAVVADPGVPQLLAFCDAFFDHLERRVFPGGCFFAGAALEMGTHRGPVQEKVAEFHSGFVQLIRDFVRTAIGLRQLPLDEDPAGLALELNGTLLATDASFVMYDDPSVLDLGRRVVRRRLGLTEARRNESPEEASNPQ</sequence>
<dbReference type="PATRIC" id="fig|1502723.3.peg.5331"/>
<dbReference type="EMBL" id="JYFN01000057">
    <property type="protein sequence ID" value="KJE20537.1"/>
    <property type="molecule type" value="Genomic_DNA"/>
</dbReference>
<keyword evidence="3" id="KW-0804">Transcription</keyword>
<organism evidence="6 7">
    <name type="scientific">Frankia torreyi</name>
    <dbReference type="NCBI Taxonomy" id="1856"/>
    <lineage>
        <taxon>Bacteria</taxon>
        <taxon>Bacillati</taxon>
        <taxon>Actinomycetota</taxon>
        <taxon>Actinomycetes</taxon>
        <taxon>Frankiales</taxon>
        <taxon>Frankiaceae</taxon>
        <taxon>Frankia</taxon>
    </lineage>
</organism>
<dbReference type="SUPFAM" id="SSF48498">
    <property type="entry name" value="Tetracyclin repressor-like, C-terminal domain"/>
    <property type="match status" value="1"/>
</dbReference>
<feature type="DNA-binding region" description="H-T-H motif" evidence="4">
    <location>
        <begin position="39"/>
        <end position="58"/>
    </location>
</feature>
<keyword evidence="7" id="KW-1185">Reference proteome</keyword>
<evidence type="ECO:0000256" key="3">
    <source>
        <dbReference type="ARBA" id="ARBA00023163"/>
    </source>
</evidence>
<dbReference type="PANTHER" id="PTHR47506">
    <property type="entry name" value="TRANSCRIPTIONAL REGULATORY PROTEIN"/>
    <property type="match status" value="1"/>
</dbReference>
<dbReference type="Pfam" id="PF00440">
    <property type="entry name" value="TetR_N"/>
    <property type="match status" value="1"/>
</dbReference>
<dbReference type="Gene3D" id="1.10.357.10">
    <property type="entry name" value="Tetracycline Repressor, domain 2"/>
    <property type="match status" value="1"/>
</dbReference>
<dbReference type="AlphaFoldDB" id="A0A0D8BAX8"/>
<dbReference type="Proteomes" id="UP000032545">
    <property type="component" value="Unassembled WGS sequence"/>
</dbReference>
<evidence type="ECO:0000313" key="7">
    <source>
        <dbReference type="Proteomes" id="UP000032545"/>
    </source>
</evidence>
<dbReference type="InterPro" id="IPR036271">
    <property type="entry name" value="Tet_transcr_reg_TetR-rel_C_sf"/>
</dbReference>
<evidence type="ECO:0000259" key="5">
    <source>
        <dbReference type="PROSITE" id="PS50977"/>
    </source>
</evidence>
<protein>
    <submittedName>
        <fullName evidence="6">Transcriptional regulator, TetR family</fullName>
    </submittedName>
</protein>
<dbReference type="PRINTS" id="PR00455">
    <property type="entry name" value="HTHTETR"/>
</dbReference>
<dbReference type="GO" id="GO:0003677">
    <property type="term" value="F:DNA binding"/>
    <property type="evidence" value="ECO:0007669"/>
    <property type="project" value="UniProtKB-UniRule"/>
</dbReference>
<evidence type="ECO:0000256" key="4">
    <source>
        <dbReference type="PROSITE-ProRule" id="PRU00335"/>
    </source>
</evidence>
<reference evidence="7" key="1">
    <citation type="submission" date="2015-02" db="EMBL/GenBank/DDBJ databases">
        <title>Draft Genome of Frankia sp. CpI1-S.</title>
        <authorList>
            <person name="Oshone R.T."/>
            <person name="Ngom M."/>
            <person name="Ghodhbane-Gtari F."/>
            <person name="Gtari M."/>
            <person name="Morris K."/>
            <person name="Thomas K."/>
            <person name="Sen A."/>
            <person name="Tisa L.S."/>
        </authorList>
    </citation>
    <scope>NUCLEOTIDE SEQUENCE [LARGE SCALE GENOMIC DNA]</scope>
    <source>
        <strain evidence="7">CpI1-S</strain>
    </source>
</reference>
<feature type="domain" description="HTH tetR-type" evidence="5">
    <location>
        <begin position="16"/>
        <end position="76"/>
    </location>
</feature>